<dbReference type="PANTHER" id="PTHR46577:SF2">
    <property type="entry name" value="TRANSCRIPTIONAL REGULATORY PROTEIN"/>
    <property type="match status" value="1"/>
</dbReference>
<evidence type="ECO:0000256" key="4">
    <source>
        <dbReference type="ARBA" id="ARBA00023125"/>
    </source>
</evidence>
<dbReference type="AlphaFoldDB" id="A0A1A9N485"/>
<dbReference type="CDD" id="cd07377">
    <property type="entry name" value="WHTH_GntR"/>
    <property type="match status" value="1"/>
</dbReference>
<dbReference type="Proteomes" id="UP000077961">
    <property type="component" value="Unassembled WGS sequence"/>
</dbReference>
<comment type="caution">
    <text evidence="8">The sequence shown here is derived from an EMBL/GenBank/DDBJ whole genome shotgun (WGS) entry which is preliminary data.</text>
</comment>
<dbReference type="InterPro" id="IPR000524">
    <property type="entry name" value="Tscrpt_reg_HTH_GntR"/>
</dbReference>
<dbReference type="PANTHER" id="PTHR46577">
    <property type="entry name" value="HTH-TYPE TRANSCRIPTIONAL REGULATORY PROTEIN GABR"/>
    <property type="match status" value="1"/>
</dbReference>
<dbReference type="OrthoDB" id="9804020at2"/>
<dbReference type="EMBL" id="LXJZ01000184">
    <property type="protein sequence ID" value="OAJ56758.1"/>
    <property type="molecule type" value="Genomic_DNA"/>
</dbReference>
<evidence type="ECO:0000256" key="1">
    <source>
        <dbReference type="ARBA" id="ARBA00005384"/>
    </source>
</evidence>
<dbReference type="CDD" id="cd00609">
    <property type="entry name" value="AAT_like"/>
    <property type="match status" value="1"/>
</dbReference>
<dbReference type="SUPFAM" id="SSF53383">
    <property type="entry name" value="PLP-dependent transferases"/>
    <property type="match status" value="1"/>
</dbReference>
<dbReference type="InterPro" id="IPR051446">
    <property type="entry name" value="HTH_trans_reg/aminotransferase"/>
</dbReference>
<keyword evidence="2" id="KW-0663">Pyridoxal phosphate</keyword>
<dbReference type="InterPro" id="IPR015422">
    <property type="entry name" value="PyrdxlP-dep_Trfase_small"/>
</dbReference>
<dbReference type="InterPro" id="IPR036388">
    <property type="entry name" value="WH-like_DNA-bd_sf"/>
</dbReference>
<evidence type="ECO:0000313" key="9">
    <source>
        <dbReference type="Proteomes" id="UP000077961"/>
    </source>
</evidence>
<gene>
    <name evidence="7" type="ORF">A6V36_33235</name>
    <name evidence="8" type="ORF">A6V37_29985</name>
</gene>
<dbReference type="InterPro" id="IPR004839">
    <property type="entry name" value="Aminotransferase_I/II_large"/>
</dbReference>
<comment type="similarity">
    <text evidence="1">In the C-terminal section; belongs to the class-I pyridoxal-phosphate-dependent aminotransferase family.</text>
</comment>
<name>A0A1A9N485_9BURK</name>
<evidence type="ECO:0000313" key="10">
    <source>
        <dbReference type="Proteomes" id="UP000078116"/>
    </source>
</evidence>
<dbReference type="PRINTS" id="PR00035">
    <property type="entry name" value="HTHGNTR"/>
</dbReference>
<dbReference type="GO" id="GO:0003700">
    <property type="term" value="F:DNA-binding transcription factor activity"/>
    <property type="evidence" value="ECO:0007669"/>
    <property type="project" value="InterPro"/>
</dbReference>
<reference evidence="9 10" key="1">
    <citation type="submission" date="2016-04" db="EMBL/GenBank/DDBJ databases">
        <title>Reclassification of Paraburkholderia panaciterrae (Farh et al. 2015) Dobritsa &amp; Samadpour 2016 as a later homotypic synonym of Paraburkholderia ginsengiterrae (Farh et al. 2015) Dobritsa &amp; Samadpour 2016.</title>
        <authorList>
            <person name="Dobritsa A.P."/>
            <person name="Kutumbaka K."/>
            <person name="Samadpour M."/>
        </authorList>
    </citation>
    <scope>NUCLEOTIDE SEQUENCE [LARGE SCALE GENOMIC DNA]</scope>
    <source>
        <strain evidence="8 10">DCY85</strain>
        <strain evidence="7 9">DCY85-1</strain>
    </source>
</reference>
<dbReference type="InterPro" id="IPR015421">
    <property type="entry name" value="PyrdxlP-dep_Trfase_major"/>
</dbReference>
<dbReference type="EMBL" id="LXKA01000329">
    <property type="protein sequence ID" value="OAJ57182.1"/>
    <property type="molecule type" value="Genomic_DNA"/>
</dbReference>
<dbReference type="Gene3D" id="1.10.10.10">
    <property type="entry name" value="Winged helix-like DNA-binding domain superfamily/Winged helix DNA-binding domain"/>
    <property type="match status" value="1"/>
</dbReference>
<sequence length="494" mass="51883">MVTPSTLDKLGFQPDPKASQPLYVQLTAALSDAIRTGRIAIGSKLPSERIYAGELGVSRTTVTAAYQELKDSGLVRGYVGRGAIVVADNPDRSSIDTVAWSRLGRLAQPRSTATDSGLISFGDGWLHPGLTPHAALAGCAASAMEDADVLSKAAPILGYPALREALSDMLCTNGVNATSGEVLITGGAQQGLNVIARALLSPGDTVVCESPTWHGAFRAFQATGAHVVSIAMDREGVDPDALEGALGRLRPKFVYLIPTFHCPTGRLLSLERRRRILAICTRFGTPIVESNVYGDIAFGDTPPSLKALDTAGIVIQQGSASKTISAALRLGWLVVPRAAVPLIAQAKASEDLATPTLTQAVLTRFLKSGGYVRHLPQIRAAVHARRDALIDALATWCPELNYVIPQGGLYLWAQLPEGIHAHQIEAVAASEGVSVRSGEAFLPDGGTSGHIRLCYAAPALADIPAGIHRLGKALRTVLQQQRDPAAGASAFASV</sequence>
<protein>
    <recommendedName>
        <fullName evidence="6">HTH gntR-type domain-containing protein</fullName>
    </recommendedName>
</protein>
<evidence type="ECO:0000313" key="7">
    <source>
        <dbReference type="EMBL" id="OAJ56758.1"/>
    </source>
</evidence>
<dbReference type="RefSeq" id="WP_064269482.1">
    <property type="nucleotide sequence ID" value="NZ_LXJZ01000184.1"/>
</dbReference>
<dbReference type="GO" id="GO:0030170">
    <property type="term" value="F:pyridoxal phosphate binding"/>
    <property type="evidence" value="ECO:0007669"/>
    <property type="project" value="InterPro"/>
</dbReference>
<feature type="domain" description="HTH gntR-type" evidence="6">
    <location>
        <begin position="20"/>
        <end position="88"/>
    </location>
</feature>
<proteinExistence type="inferred from homology"/>
<keyword evidence="5" id="KW-0804">Transcription</keyword>
<dbReference type="GO" id="GO:0003677">
    <property type="term" value="F:DNA binding"/>
    <property type="evidence" value="ECO:0007669"/>
    <property type="project" value="UniProtKB-KW"/>
</dbReference>
<dbReference type="SUPFAM" id="SSF46785">
    <property type="entry name" value="Winged helix' DNA-binding domain"/>
    <property type="match status" value="1"/>
</dbReference>
<keyword evidence="9" id="KW-1185">Reference proteome</keyword>
<evidence type="ECO:0000256" key="2">
    <source>
        <dbReference type="ARBA" id="ARBA00022898"/>
    </source>
</evidence>
<dbReference type="Pfam" id="PF00155">
    <property type="entry name" value="Aminotran_1_2"/>
    <property type="match status" value="1"/>
</dbReference>
<dbReference type="InterPro" id="IPR036390">
    <property type="entry name" value="WH_DNA-bd_sf"/>
</dbReference>
<dbReference type="STRING" id="1462993.A6V36_33235"/>
<dbReference type="Proteomes" id="UP000078116">
    <property type="component" value="Unassembled WGS sequence"/>
</dbReference>
<keyword evidence="4" id="KW-0238">DNA-binding</keyword>
<dbReference type="InterPro" id="IPR015424">
    <property type="entry name" value="PyrdxlP-dep_Trfase"/>
</dbReference>
<evidence type="ECO:0000259" key="6">
    <source>
        <dbReference type="PROSITE" id="PS50949"/>
    </source>
</evidence>
<evidence type="ECO:0000256" key="3">
    <source>
        <dbReference type="ARBA" id="ARBA00023015"/>
    </source>
</evidence>
<dbReference type="PROSITE" id="PS50949">
    <property type="entry name" value="HTH_GNTR"/>
    <property type="match status" value="1"/>
</dbReference>
<dbReference type="SMART" id="SM00345">
    <property type="entry name" value="HTH_GNTR"/>
    <property type="match status" value="1"/>
</dbReference>
<organism evidence="8 10">
    <name type="scientific">Paraburkholderia ginsengiterrae</name>
    <dbReference type="NCBI Taxonomy" id="1462993"/>
    <lineage>
        <taxon>Bacteria</taxon>
        <taxon>Pseudomonadati</taxon>
        <taxon>Pseudomonadota</taxon>
        <taxon>Betaproteobacteria</taxon>
        <taxon>Burkholderiales</taxon>
        <taxon>Burkholderiaceae</taxon>
        <taxon>Paraburkholderia</taxon>
    </lineage>
</organism>
<keyword evidence="3" id="KW-0805">Transcription regulation</keyword>
<dbReference type="Pfam" id="PF00392">
    <property type="entry name" value="GntR"/>
    <property type="match status" value="1"/>
</dbReference>
<evidence type="ECO:0000256" key="5">
    <source>
        <dbReference type="ARBA" id="ARBA00023163"/>
    </source>
</evidence>
<dbReference type="Gene3D" id="3.90.1150.10">
    <property type="entry name" value="Aspartate Aminotransferase, domain 1"/>
    <property type="match status" value="1"/>
</dbReference>
<accession>A0A1A9N485</accession>
<dbReference type="Gene3D" id="3.40.640.10">
    <property type="entry name" value="Type I PLP-dependent aspartate aminotransferase-like (Major domain)"/>
    <property type="match status" value="1"/>
</dbReference>
<evidence type="ECO:0000313" key="8">
    <source>
        <dbReference type="EMBL" id="OAJ57182.1"/>
    </source>
</evidence>